<evidence type="ECO:0000313" key="2">
    <source>
        <dbReference type="EMBL" id="KAK7441200.1"/>
    </source>
</evidence>
<gene>
    <name evidence="2" type="ORF">VKT23_016681</name>
</gene>
<feature type="region of interest" description="Disordered" evidence="1">
    <location>
        <begin position="87"/>
        <end position="165"/>
    </location>
</feature>
<protein>
    <submittedName>
        <fullName evidence="2">Uncharacterized protein</fullName>
    </submittedName>
</protein>
<evidence type="ECO:0000313" key="3">
    <source>
        <dbReference type="Proteomes" id="UP001498398"/>
    </source>
</evidence>
<name>A0ABR1IYL7_9AGAR</name>
<dbReference type="EMBL" id="JBANRG010000064">
    <property type="protein sequence ID" value="KAK7441200.1"/>
    <property type="molecule type" value="Genomic_DNA"/>
</dbReference>
<keyword evidence="3" id="KW-1185">Reference proteome</keyword>
<organism evidence="2 3">
    <name type="scientific">Marasmiellus scandens</name>
    <dbReference type="NCBI Taxonomy" id="2682957"/>
    <lineage>
        <taxon>Eukaryota</taxon>
        <taxon>Fungi</taxon>
        <taxon>Dikarya</taxon>
        <taxon>Basidiomycota</taxon>
        <taxon>Agaricomycotina</taxon>
        <taxon>Agaricomycetes</taxon>
        <taxon>Agaricomycetidae</taxon>
        <taxon>Agaricales</taxon>
        <taxon>Marasmiineae</taxon>
        <taxon>Omphalotaceae</taxon>
        <taxon>Marasmiellus</taxon>
    </lineage>
</organism>
<feature type="compositionally biased region" description="Polar residues" evidence="1">
    <location>
        <begin position="225"/>
        <end position="235"/>
    </location>
</feature>
<feature type="region of interest" description="Disordered" evidence="1">
    <location>
        <begin position="213"/>
        <end position="381"/>
    </location>
</feature>
<feature type="compositionally biased region" description="Basic and acidic residues" evidence="1">
    <location>
        <begin position="370"/>
        <end position="381"/>
    </location>
</feature>
<accession>A0ABR1IYL7</accession>
<reference evidence="2 3" key="1">
    <citation type="submission" date="2024-01" db="EMBL/GenBank/DDBJ databases">
        <title>A draft genome for the cacao thread blight pathogen Marasmiellus scandens.</title>
        <authorList>
            <person name="Baruah I.K."/>
            <person name="Leung J."/>
            <person name="Bukari Y."/>
            <person name="Amoako-Attah I."/>
            <person name="Meinhardt L.W."/>
            <person name="Bailey B.A."/>
            <person name="Cohen S.P."/>
        </authorList>
    </citation>
    <scope>NUCLEOTIDE SEQUENCE [LARGE SCALE GENOMIC DNA]</scope>
    <source>
        <strain evidence="2 3">GH-19</strain>
    </source>
</reference>
<proteinExistence type="predicted"/>
<comment type="caution">
    <text evidence="2">The sequence shown here is derived from an EMBL/GenBank/DDBJ whole genome shotgun (WGS) entry which is preliminary data.</text>
</comment>
<dbReference type="Proteomes" id="UP001498398">
    <property type="component" value="Unassembled WGS sequence"/>
</dbReference>
<feature type="region of interest" description="Disordered" evidence="1">
    <location>
        <begin position="178"/>
        <end position="197"/>
    </location>
</feature>
<evidence type="ECO:0000256" key="1">
    <source>
        <dbReference type="SAM" id="MobiDB-lite"/>
    </source>
</evidence>
<sequence>MLPHRGCLYWAARIKELLWIKEAWARKEENPTPPEDITSKSLRLVSWSDEEKNLSPEEQKDIALVKSVDGRTLTSVLHSRVWRKTQGLVTAPTDEPDKSSKKSKSKKRTPTPSPSERSPSLPPPFEEEGIAPFVFSDEDNGSALRRHPEPSPLPSPVREWHGTRPASENLFIGAAKQQQYLQSSDIETPPGRHEYYDNADEPVYSQQVHFSEPRRPIYGPDSHSHSYSRAPTLVQSKPFDSGMRVPPRSTMISTKNKPVPPSMNPDSRYWSHERPASRFNVQHPKIMPQRPDPARRPNHYQPMPQMYSAGATGESRYTGYRADTGAGHSQHARSLKRLREEEEGSSLKRLRGKEEGSTSRPAKKRITGKAFKDLLLKQRTK</sequence>